<dbReference type="InterPro" id="IPR050266">
    <property type="entry name" value="AB_hydrolase_sf"/>
</dbReference>
<feature type="domain" description="AB hydrolase-1" evidence="1">
    <location>
        <begin position="63"/>
        <end position="295"/>
    </location>
</feature>
<organism evidence="2 3">
    <name type="scientific">Leptospira inadai serovar Lyme str. 10</name>
    <dbReference type="NCBI Taxonomy" id="1049790"/>
    <lineage>
        <taxon>Bacteria</taxon>
        <taxon>Pseudomonadati</taxon>
        <taxon>Spirochaetota</taxon>
        <taxon>Spirochaetia</taxon>
        <taxon>Leptospirales</taxon>
        <taxon>Leptospiraceae</taxon>
        <taxon>Leptospira</taxon>
    </lineage>
</organism>
<dbReference type="PANTHER" id="PTHR43798">
    <property type="entry name" value="MONOACYLGLYCEROL LIPASE"/>
    <property type="match status" value="1"/>
</dbReference>
<dbReference type="Gene3D" id="3.40.50.1820">
    <property type="entry name" value="alpha/beta hydrolase"/>
    <property type="match status" value="1"/>
</dbReference>
<proteinExistence type="predicted"/>
<dbReference type="Proteomes" id="UP000018719">
    <property type="component" value="Unassembled WGS sequence"/>
</dbReference>
<evidence type="ECO:0000313" key="3">
    <source>
        <dbReference type="Proteomes" id="UP000018719"/>
    </source>
</evidence>
<protein>
    <submittedName>
        <fullName evidence="2">Ndr family protein</fullName>
    </submittedName>
</protein>
<dbReference type="InterPro" id="IPR029058">
    <property type="entry name" value="AB_hydrolase_fold"/>
</dbReference>
<reference evidence="2 3" key="1">
    <citation type="submission" date="2013-05" db="EMBL/GenBank/DDBJ databases">
        <authorList>
            <person name="Harkins D.M."/>
            <person name="Durkin A.S."/>
            <person name="Brinkac L.M."/>
            <person name="Haft D.H."/>
            <person name="Selengut J.D."/>
            <person name="Sanka R."/>
            <person name="DePew J."/>
            <person name="Purushe J."/>
            <person name="Hartskeerl R.A."/>
            <person name="Ahmed A."/>
            <person name="van der Linden H."/>
            <person name="Goris M.G.A."/>
            <person name="Vinetz J.M."/>
            <person name="Sutton G.G."/>
            <person name="Nierman W.C."/>
            <person name="Fouts D.E."/>
        </authorList>
    </citation>
    <scope>NUCLEOTIDE SEQUENCE [LARGE SCALE GENOMIC DNA]</scope>
    <source>
        <strain evidence="2 3">10</strain>
    </source>
</reference>
<dbReference type="PRINTS" id="PR00111">
    <property type="entry name" value="ABHYDROLASE"/>
</dbReference>
<dbReference type="AlphaFoldDB" id="V6HAT5"/>
<evidence type="ECO:0000313" key="2">
    <source>
        <dbReference type="EMBL" id="EQA36611.1"/>
    </source>
</evidence>
<dbReference type="SUPFAM" id="SSF53474">
    <property type="entry name" value="alpha/beta-Hydrolases"/>
    <property type="match status" value="1"/>
</dbReference>
<gene>
    <name evidence="2" type="ORF">LEP1GSC047_3212</name>
</gene>
<evidence type="ECO:0000259" key="1">
    <source>
        <dbReference type="Pfam" id="PF12697"/>
    </source>
</evidence>
<dbReference type="Pfam" id="PF12697">
    <property type="entry name" value="Abhydrolase_6"/>
    <property type="match status" value="1"/>
</dbReference>
<dbReference type="STRING" id="1049790.LEP1GSC047_3212"/>
<dbReference type="PANTHER" id="PTHR43798:SF33">
    <property type="entry name" value="HYDROLASE, PUTATIVE (AFU_ORTHOLOGUE AFUA_2G14860)-RELATED"/>
    <property type="match status" value="1"/>
</dbReference>
<dbReference type="RefSeq" id="WP_010414096.1">
    <property type="nucleotide sequence ID" value="NZ_AHMM02000017.1"/>
</dbReference>
<accession>V6HAT5</accession>
<dbReference type="InterPro" id="IPR000073">
    <property type="entry name" value="AB_hydrolase_1"/>
</dbReference>
<comment type="caution">
    <text evidence="2">The sequence shown here is derived from an EMBL/GenBank/DDBJ whole genome shotgun (WGS) entry which is preliminary data.</text>
</comment>
<sequence length="306" mass="33833">MKLRLMIIFMAGLTLFGVFCGVNETVMNTRSNAQDSREDEPSGFFESKYGKVAYWIKGKGKTVFLLHSAGHDHRDFDAIVPALTSKYRVICLDWPGHGISSNPNPPSSASALAIAEVLQEVAVRLAPEGAVFLGNSVGGFASLKMALEKPELVKGLILVDTGGMNAPDFKTRTFTNLKGTLWFTGLSWTAFPKYYLKIRNEYTNQILERIREKGTQEGAKEVNAAIWRSFLAPGHDLRDKVREIKQPTLIIWGAEDPVLEPSLGKTLNGEIKNSQAVFLKTGHVPFAEDPNAFLRAAIPFLDSIKY</sequence>
<dbReference type="EMBL" id="AHMM02000017">
    <property type="protein sequence ID" value="EQA36611.1"/>
    <property type="molecule type" value="Genomic_DNA"/>
</dbReference>
<dbReference type="GO" id="GO:0016020">
    <property type="term" value="C:membrane"/>
    <property type="evidence" value="ECO:0007669"/>
    <property type="project" value="TreeGrafter"/>
</dbReference>
<name>V6HAT5_9LEPT</name>